<feature type="region of interest" description="Disordered" evidence="1">
    <location>
        <begin position="317"/>
        <end position="508"/>
    </location>
</feature>
<feature type="compositionally biased region" description="Low complexity" evidence="1">
    <location>
        <begin position="459"/>
        <end position="481"/>
    </location>
</feature>
<dbReference type="STRING" id="154538.A0A1M2VLX1"/>
<feature type="region of interest" description="Disordered" evidence="1">
    <location>
        <begin position="201"/>
        <end position="223"/>
    </location>
</feature>
<dbReference type="Proteomes" id="UP000184267">
    <property type="component" value="Unassembled WGS sequence"/>
</dbReference>
<feature type="compositionally biased region" description="Basic and acidic residues" evidence="1">
    <location>
        <begin position="391"/>
        <end position="419"/>
    </location>
</feature>
<name>A0A1M2VLX1_TRAPU</name>
<protein>
    <submittedName>
        <fullName evidence="2">Uncharacterized protein</fullName>
    </submittedName>
</protein>
<accession>A0A1M2VLX1</accession>
<reference evidence="2 3" key="1">
    <citation type="submission" date="2016-10" db="EMBL/GenBank/DDBJ databases">
        <title>Genome sequence of the basidiomycete white-rot fungus Trametes pubescens.</title>
        <authorList>
            <person name="Makela M.R."/>
            <person name="Granchi Z."/>
            <person name="Peng M."/>
            <person name="De Vries R.P."/>
            <person name="Grigoriev I."/>
            <person name="Riley R."/>
            <person name="Hilden K."/>
        </authorList>
    </citation>
    <scope>NUCLEOTIDE SEQUENCE [LARGE SCALE GENOMIC DNA]</scope>
    <source>
        <strain evidence="2 3">FBCC735</strain>
    </source>
</reference>
<proteinExistence type="predicted"/>
<dbReference type="OMA" id="KWGFKWE"/>
<feature type="region of interest" description="Disordered" evidence="1">
    <location>
        <begin position="526"/>
        <end position="577"/>
    </location>
</feature>
<gene>
    <name evidence="2" type="ORF">TRAPUB_495</name>
</gene>
<evidence type="ECO:0000313" key="2">
    <source>
        <dbReference type="EMBL" id="OJT08568.1"/>
    </source>
</evidence>
<comment type="caution">
    <text evidence="2">The sequence shown here is derived from an EMBL/GenBank/DDBJ whole genome shotgun (WGS) entry which is preliminary data.</text>
</comment>
<feature type="compositionally biased region" description="Pro residues" evidence="1">
    <location>
        <begin position="209"/>
        <end position="220"/>
    </location>
</feature>
<evidence type="ECO:0000313" key="3">
    <source>
        <dbReference type="Proteomes" id="UP000184267"/>
    </source>
</evidence>
<feature type="compositionally biased region" description="Basic and acidic residues" evidence="1">
    <location>
        <begin position="334"/>
        <end position="345"/>
    </location>
</feature>
<dbReference type="EMBL" id="MNAD01001029">
    <property type="protein sequence ID" value="OJT08568.1"/>
    <property type="molecule type" value="Genomic_DNA"/>
</dbReference>
<keyword evidence="3" id="KW-1185">Reference proteome</keyword>
<sequence>MSLDQNLFTLNVTARADEPTTLDLIDPNGTVHYTKRRVSGTDYTIEMLDPLSESVLATVTAPSATSKHKTLQLYNPDLVVELKYTGTIHFKWGFKWEDHEFEWKREECYMLRKPDPAVLVAITKEPPGRLQTRSIQVLDYNLNRFDIDDRKGLEIVILIALLTFQDLNETYHTPSTPPAESSTMLAAAPSPGLAGRLGLSRQSSQILSTPPPPAIPPKPQPRTGMNRVAEMHAVRTAQGEGDANEIEVGEECSVDDYAQYAERLLNDEAMLFVTIRSAAAAQVPKVLRVVEETKRLRHKSGVAEDEELYQYVIYDTPQDSSKRKGPKRINLNDPDPKTKGKEPDKYAPPTSLTVHLSKIDMPELQPKISQGTVRRTSGSMVATAPAAVPQKSEKDRKKAEKESKKPTKESKKTGKKEKNPSPSAAHPVPNKLTRPPSSAPALPDRPSHPSSFFGRHVPPHQTHPYQPSPSPSQLNNPMIYTAPPPPPPGMGPTRYPSGPGPAPVAFPFPDLGSGQSFYGSAAGTGYGAMPPSGGAGYRPGYSGAPGSARPSSYHPSASASPTGEGPVTSLLKMWSKH</sequence>
<dbReference type="OrthoDB" id="3357341at2759"/>
<dbReference type="AlphaFoldDB" id="A0A1M2VLX1"/>
<evidence type="ECO:0000256" key="1">
    <source>
        <dbReference type="SAM" id="MobiDB-lite"/>
    </source>
</evidence>
<organism evidence="2 3">
    <name type="scientific">Trametes pubescens</name>
    <name type="common">White-rot fungus</name>
    <dbReference type="NCBI Taxonomy" id="154538"/>
    <lineage>
        <taxon>Eukaryota</taxon>
        <taxon>Fungi</taxon>
        <taxon>Dikarya</taxon>
        <taxon>Basidiomycota</taxon>
        <taxon>Agaricomycotina</taxon>
        <taxon>Agaricomycetes</taxon>
        <taxon>Polyporales</taxon>
        <taxon>Polyporaceae</taxon>
        <taxon>Trametes</taxon>
    </lineage>
</organism>
<feature type="compositionally biased region" description="Polar residues" evidence="1">
    <location>
        <begin position="367"/>
        <end position="380"/>
    </location>
</feature>
<feature type="compositionally biased region" description="Low complexity" evidence="1">
    <location>
        <begin position="547"/>
        <end position="561"/>
    </location>
</feature>